<dbReference type="InterPro" id="IPR046960">
    <property type="entry name" value="PPR_At4g14850-like_plant"/>
</dbReference>
<proteinExistence type="predicted"/>
<organism evidence="1">
    <name type="scientific">Zea mays</name>
    <name type="common">Maize</name>
    <dbReference type="NCBI Taxonomy" id="4577"/>
    <lineage>
        <taxon>Eukaryota</taxon>
        <taxon>Viridiplantae</taxon>
        <taxon>Streptophyta</taxon>
        <taxon>Embryophyta</taxon>
        <taxon>Tracheophyta</taxon>
        <taxon>Spermatophyta</taxon>
        <taxon>Magnoliopsida</taxon>
        <taxon>Liliopsida</taxon>
        <taxon>Poales</taxon>
        <taxon>Poaceae</taxon>
        <taxon>PACMAD clade</taxon>
        <taxon>Panicoideae</taxon>
        <taxon>Andropogonodae</taxon>
        <taxon>Andropogoneae</taxon>
        <taxon>Tripsacinae</taxon>
        <taxon>Zea</taxon>
    </lineage>
</organism>
<protein>
    <submittedName>
        <fullName evidence="1">Pentatricopeptide repeat-containing protein mitochondrial</fullName>
    </submittedName>
</protein>
<dbReference type="InterPro" id="IPR011990">
    <property type="entry name" value="TPR-like_helical_dom_sf"/>
</dbReference>
<sequence>MNQKCGYAQNAKGEEALYAYRMMRATGLMPDNTTVLGLLFGCKHAGLVDEGNALFKTAGMEQPGILKAEHYACVVDLSLSHAKWFDDCKGFLEELLLESFGSWQGVSMIRREIKVKGLKRITGCSWIEVQDKEEHTRPDYTSVLHAGRMNNQISGFINAFAVAAIKVPPSIPTAKESA</sequence>
<dbReference type="InParanoid" id="A0A1D6G8P4"/>
<dbReference type="EMBL" id="CM000784">
    <property type="protein sequence ID" value="AQK99518.1"/>
    <property type="molecule type" value="Genomic_DNA"/>
</dbReference>
<reference evidence="1" key="1">
    <citation type="submission" date="2015-12" db="EMBL/GenBank/DDBJ databases">
        <title>Update maize B73 reference genome by single molecule sequencing technologies.</title>
        <authorList>
            <consortium name="Maize Genome Sequencing Project"/>
            <person name="Ware D."/>
        </authorList>
    </citation>
    <scope>NUCLEOTIDE SEQUENCE</scope>
    <source>
        <tissue evidence="1">Seedling</tissue>
    </source>
</reference>
<dbReference type="PANTHER" id="PTHR47926:SF357">
    <property type="entry name" value="PENTATRICOPEPTIDE REPEAT-CONTAINING PROTEIN"/>
    <property type="match status" value="1"/>
</dbReference>
<accession>A0A1D6G8P4</accession>
<dbReference type="PANTHER" id="PTHR47926">
    <property type="entry name" value="PENTATRICOPEPTIDE REPEAT-CONTAINING PROTEIN"/>
    <property type="match status" value="1"/>
</dbReference>
<name>A0A1D6G8P4_MAIZE</name>
<gene>
    <name evidence="1" type="ORF">ZEAMMB73_Zm00001d012424</name>
</gene>
<dbReference type="SMR" id="A0A1D6G8P4"/>
<dbReference type="GO" id="GO:0009451">
    <property type="term" value="P:RNA modification"/>
    <property type="evidence" value="ECO:0007669"/>
    <property type="project" value="InterPro"/>
</dbReference>
<dbReference type="Gene3D" id="1.25.40.10">
    <property type="entry name" value="Tetratricopeptide repeat domain"/>
    <property type="match status" value="1"/>
</dbReference>
<dbReference type="AlphaFoldDB" id="A0A1D6G8P4"/>
<evidence type="ECO:0000313" key="1">
    <source>
        <dbReference type="EMBL" id="AQK99518.1"/>
    </source>
</evidence>
<dbReference type="GO" id="GO:0003723">
    <property type="term" value="F:RNA binding"/>
    <property type="evidence" value="ECO:0007669"/>
    <property type="project" value="InterPro"/>
</dbReference>